<dbReference type="EMBL" id="NVQR01000050">
    <property type="protein sequence ID" value="PCH61956.1"/>
    <property type="molecule type" value="Genomic_DNA"/>
</dbReference>
<reference evidence="2" key="1">
    <citation type="submission" date="2017-08" db="EMBL/GenBank/DDBJ databases">
        <title>A dynamic microbial community with high functional redundancy inhabits the cold, oxic subseafloor aquifer.</title>
        <authorList>
            <person name="Tully B.J."/>
            <person name="Wheat C.G."/>
            <person name="Glazer B.T."/>
            <person name="Huber J.A."/>
        </authorList>
    </citation>
    <scope>NUCLEOTIDE SEQUENCE [LARGE SCALE GENOMIC DNA]</scope>
</reference>
<name>A0A2A4MQT5_9GAMM</name>
<dbReference type="AlphaFoldDB" id="A0A2A4MQT5"/>
<gene>
    <name evidence="1" type="ORF">COC19_03680</name>
</gene>
<comment type="caution">
    <text evidence="1">The sequence shown here is derived from an EMBL/GenBank/DDBJ whole genome shotgun (WGS) entry which is preliminary data.</text>
</comment>
<evidence type="ECO:0000313" key="2">
    <source>
        <dbReference type="Proteomes" id="UP000218172"/>
    </source>
</evidence>
<proteinExistence type="predicted"/>
<accession>A0A2A4MQT5</accession>
<sequence length="107" mass="11687">MIQTFTKSIDHFLALLIFKLWGQSKQSVVLLRFGSSLNHSSFTGESSDPFSGIIMLIGVVLPEAQVSSKLRVFANGKEFSIKGSAISYSNSSVPVAICKFSINRQTL</sequence>
<protein>
    <submittedName>
        <fullName evidence="1">Uncharacterized protein</fullName>
    </submittedName>
</protein>
<organism evidence="1 2">
    <name type="scientific">SAR86 cluster bacterium</name>
    <dbReference type="NCBI Taxonomy" id="2030880"/>
    <lineage>
        <taxon>Bacteria</taxon>
        <taxon>Pseudomonadati</taxon>
        <taxon>Pseudomonadota</taxon>
        <taxon>Gammaproteobacteria</taxon>
        <taxon>SAR86 cluster</taxon>
    </lineage>
</organism>
<dbReference type="Proteomes" id="UP000218172">
    <property type="component" value="Unassembled WGS sequence"/>
</dbReference>
<evidence type="ECO:0000313" key="1">
    <source>
        <dbReference type="EMBL" id="PCH61956.1"/>
    </source>
</evidence>